<dbReference type="Proteomes" id="UP000766486">
    <property type="component" value="Unassembled WGS sequence"/>
</dbReference>
<evidence type="ECO:0000256" key="1">
    <source>
        <dbReference type="SAM" id="MobiDB-lite"/>
    </source>
</evidence>
<organism evidence="2 3">
    <name type="scientific">Bionectria ochroleuca</name>
    <name type="common">Gliocladium roseum</name>
    <dbReference type="NCBI Taxonomy" id="29856"/>
    <lineage>
        <taxon>Eukaryota</taxon>
        <taxon>Fungi</taxon>
        <taxon>Dikarya</taxon>
        <taxon>Ascomycota</taxon>
        <taxon>Pezizomycotina</taxon>
        <taxon>Sordariomycetes</taxon>
        <taxon>Hypocreomycetidae</taxon>
        <taxon>Hypocreales</taxon>
        <taxon>Bionectriaceae</taxon>
        <taxon>Clonostachys</taxon>
    </lineage>
</organism>
<reference evidence="2 3" key="1">
    <citation type="submission" date="2019-06" db="EMBL/GenBank/DDBJ databases">
        <authorList>
            <person name="Broberg M."/>
        </authorList>
    </citation>
    <scope>NUCLEOTIDE SEQUENCE [LARGE SCALE GENOMIC DNA]</scope>
</reference>
<dbReference type="EMBL" id="CABFNS010000929">
    <property type="protein sequence ID" value="VUC36483.1"/>
    <property type="molecule type" value="Genomic_DNA"/>
</dbReference>
<feature type="region of interest" description="Disordered" evidence="1">
    <location>
        <begin position="1"/>
        <end position="88"/>
    </location>
</feature>
<proteinExistence type="predicted"/>
<evidence type="ECO:0000313" key="3">
    <source>
        <dbReference type="Proteomes" id="UP000766486"/>
    </source>
</evidence>
<sequence length="443" mass="50402">MDAEVIDPSSNQPTRFINEPGKDGDQSPGYADNCQPGQGLYNPPNRDVPSLPPRPPNYTPLLNANHPSYHTQSVRDPPTFGPPTEDDLNKQIRDLTREFEDEKRNHAQTQEDRDRALQDAQNSRKLRFKALNDLDQVMRQNQGFDQLTDSQVIQKITHIRNLIRNFAVTYTNERHEIGSSFKIQQYLDGAHVPSSAHHIREYLDDVNMRPGITRAIIWDLLLSDLSLVYLLGSDEKLSRGLNDASWYLRSGLMNDSGDDPDAMRKYHIWRANGNAMMLDMATRGKHYKLQRQDHLEAKADDALRTLDPLLTQKDAKRRPMKDDMCELFDKMHTLNDEISKQVADFTWKLPLQRLPCPFEDNMAPETGGKPPTEHDQVALVLSPGLEKRGTSSGDDFHKTQTLMKIEVVGAPVRRGVGDVFRHVSSTGRQVANTIIRVGVRKTR</sequence>
<accession>A0ABY6V071</accession>
<protein>
    <submittedName>
        <fullName evidence="2">Uncharacterized protein</fullName>
    </submittedName>
</protein>
<keyword evidence="3" id="KW-1185">Reference proteome</keyword>
<comment type="caution">
    <text evidence="2">The sequence shown here is derived from an EMBL/GenBank/DDBJ whole genome shotgun (WGS) entry which is preliminary data.</text>
</comment>
<gene>
    <name evidence="2" type="ORF">CLO192961_LOCUS446597</name>
</gene>
<name>A0ABY6V071_BIOOC</name>
<evidence type="ECO:0000313" key="2">
    <source>
        <dbReference type="EMBL" id="VUC36483.1"/>
    </source>
</evidence>
<feature type="compositionally biased region" description="Polar residues" evidence="1">
    <location>
        <begin position="60"/>
        <end position="74"/>
    </location>
</feature>